<name>A0A7J0CCE2_9ACTN</name>
<dbReference type="Proteomes" id="UP000498980">
    <property type="component" value="Unassembled WGS sequence"/>
</dbReference>
<proteinExistence type="predicted"/>
<dbReference type="EMBL" id="BLWC01000001">
    <property type="protein sequence ID" value="GFM99877.1"/>
    <property type="molecule type" value="Genomic_DNA"/>
</dbReference>
<protein>
    <submittedName>
        <fullName evidence="3">Uncharacterized protein</fullName>
    </submittedName>
</protein>
<keyword evidence="5" id="KW-1185">Reference proteome</keyword>
<keyword evidence="2" id="KW-0732">Signal</keyword>
<evidence type="ECO:0000256" key="1">
    <source>
        <dbReference type="SAM" id="MobiDB-lite"/>
    </source>
</evidence>
<sequence>MSRTVSATALTLLCCIAVTPAAHSAEGHRVTASAPGSINWDTAPETPPASINWD</sequence>
<dbReference type="AlphaFoldDB" id="A0A7J0CCE2"/>
<reference evidence="4 6" key="2">
    <citation type="submission" date="2020-07" db="EMBL/GenBank/DDBJ databases">
        <title>Sequencing the genomes of 1000 actinobacteria strains.</title>
        <authorList>
            <person name="Klenk H.-P."/>
        </authorList>
    </citation>
    <scope>NUCLEOTIDE SEQUENCE [LARGE SCALE GENOMIC DNA]</scope>
    <source>
        <strain evidence="4 6">DSM 41455</strain>
    </source>
</reference>
<evidence type="ECO:0000313" key="6">
    <source>
        <dbReference type="Proteomes" id="UP000530403"/>
    </source>
</evidence>
<feature type="chain" id="PRO_5036400278" evidence="2">
    <location>
        <begin position="25"/>
        <end position="54"/>
    </location>
</feature>
<evidence type="ECO:0000313" key="3">
    <source>
        <dbReference type="EMBL" id="GFM99877.1"/>
    </source>
</evidence>
<evidence type="ECO:0000313" key="4">
    <source>
        <dbReference type="EMBL" id="NYE43412.1"/>
    </source>
</evidence>
<evidence type="ECO:0000313" key="5">
    <source>
        <dbReference type="Proteomes" id="UP000498980"/>
    </source>
</evidence>
<reference evidence="3 5" key="1">
    <citation type="submission" date="2020-05" db="EMBL/GenBank/DDBJ databases">
        <title>Whole genome shotgun sequence of Streptomyces fulvorobeus NBRC 15897.</title>
        <authorList>
            <person name="Komaki H."/>
            <person name="Tamura T."/>
        </authorList>
    </citation>
    <scope>NUCLEOTIDE SEQUENCE [LARGE SCALE GENOMIC DNA]</scope>
    <source>
        <strain evidence="3 5">NBRC 15897</strain>
    </source>
</reference>
<dbReference type="Proteomes" id="UP000530403">
    <property type="component" value="Unassembled WGS sequence"/>
</dbReference>
<dbReference type="EMBL" id="JACCCF010000001">
    <property type="protein sequence ID" value="NYE43412.1"/>
    <property type="molecule type" value="Genomic_DNA"/>
</dbReference>
<feature type="region of interest" description="Disordered" evidence="1">
    <location>
        <begin position="23"/>
        <end position="54"/>
    </location>
</feature>
<feature type="signal peptide" evidence="2">
    <location>
        <begin position="1"/>
        <end position="24"/>
    </location>
</feature>
<comment type="caution">
    <text evidence="3">The sequence shown here is derived from an EMBL/GenBank/DDBJ whole genome shotgun (WGS) entry which is preliminary data.</text>
</comment>
<dbReference type="RefSeq" id="WP_173316317.1">
    <property type="nucleotide sequence ID" value="NZ_BAAAUE010000013.1"/>
</dbReference>
<organism evidence="3 5">
    <name type="scientific">Streptomyces fulvorobeus</name>
    <dbReference type="NCBI Taxonomy" id="284028"/>
    <lineage>
        <taxon>Bacteria</taxon>
        <taxon>Bacillati</taxon>
        <taxon>Actinomycetota</taxon>
        <taxon>Actinomycetes</taxon>
        <taxon>Kitasatosporales</taxon>
        <taxon>Streptomycetaceae</taxon>
        <taxon>Streptomyces</taxon>
    </lineage>
</organism>
<accession>A0A7J0CCE2</accession>
<evidence type="ECO:0000256" key="2">
    <source>
        <dbReference type="SAM" id="SignalP"/>
    </source>
</evidence>
<gene>
    <name evidence="4" type="ORF">HEB29_004423</name>
    <name evidence="3" type="ORF">Sfulv_46880</name>
</gene>